<gene>
    <name evidence="1" type="ORF">C1645_838993</name>
</gene>
<evidence type="ECO:0000313" key="1">
    <source>
        <dbReference type="EMBL" id="RIA80275.1"/>
    </source>
</evidence>
<proteinExistence type="predicted"/>
<name>A0A397S7H9_9GLOM</name>
<protein>
    <submittedName>
        <fullName evidence="1">Uncharacterized protein</fullName>
    </submittedName>
</protein>
<accession>A0A397S7H9</accession>
<organism evidence="1 2">
    <name type="scientific">Glomus cerebriforme</name>
    <dbReference type="NCBI Taxonomy" id="658196"/>
    <lineage>
        <taxon>Eukaryota</taxon>
        <taxon>Fungi</taxon>
        <taxon>Fungi incertae sedis</taxon>
        <taxon>Mucoromycota</taxon>
        <taxon>Glomeromycotina</taxon>
        <taxon>Glomeromycetes</taxon>
        <taxon>Glomerales</taxon>
        <taxon>Glomeraceae</taxon>
        <taxon>Glomus</taxon>
    </lineage>
</organism>
<keyword evidence="2" id="KW-1185">Reference proteome</keyword>
<evidence type="ECO:0000313" key="2">
    <source>
        <dbReference type="Proteomes" id="UP000265703"/>
    </source>
</evidence>
<dbReference type="EMBL" id="QKYT01001004">
    <property type="protein sequence ID" value="RIA80275.1"/>
    <property type="molecule type" value="Genomic_DNA"/>
</dbReference>
<sequence length="52" mass="5388">MAILPINSIGSIDFIPSAPSAPSVPSVPSASRLGLVWFDLNLQADIVRLGLA</sequence>
<dbReference type="Proteomes" id="UP000265703">
    <property type="component" value="Unassembled WGS sequence"/>
</dbReference>
<comment type="caution">
    <text evidence="1">The sequence shown here is derived from an EMBL/GenBank/DDBJ whole genome shotgun (WGS) entry which is preliminary data.</text>
</comment>
<dbReference type="AlphaFoldDB" id="A0A397S7H9"/>
<reference evidence="1 2" key="1">
    <citation type="submission" date="2018-06" db="EMBL/GenBank/DDBJ databases">
        <title>Comparative genomics reveals the genomic features of Rhizophagus irregularis, R. cerebriforme, R. diaphanum and Gigaspora rosea, and their symbiotic lifestyle signature.</title>
        <authorList>
            <person name="Morin E."/>
            <person name="San Clemente H."/>
            <person name="Chen E.C.H."/>
            <person name="De La Providencia I."/>
            <person name="Hainaut M."/>
            <person name="Kuo A."/>
            <person name="Kohler A."/>
            <person name="Murat C."/>
            <person name="Tang N."/>
            <person name="Roy S."/>
            <person name="Loubradou J."/>
            <person name="Henrissat B."/>
            <person name="Grigoriev I.V."/>
            <person name="Corradi N."/>
            <person name="Roux C."/>
            <person name="Martin F.M."/>
        </authorList>
    </citation>
    <scope>NUCLEOTIDE SEQUENCE [LARGE SCALE GENOMIC DNA]</scope>
    <source>
        <strain evidence="1 2">DAOM 227022</strain>
    </source>
</reference>